<reference evidence="7 8" key="1">
    <citation type="journal article" date="2018" name="Front. Microbiol.">
        <title>Discovery of Phloeophagus Beetles as a Source of Pseudomonas Strains That Produce Potentially New Bioactive Substances and Description of Pseudomonas bohemica sp. nov.</title>
        <authorList>
            <person name="Saati-Santamaria Z."/>
            <person name="Lopez-Mondejar R."/>
            <person name="Jimenez-Gomez A."/>
            <person name="Diez-Mendez A."/>
            <person name="Vetrovsky T."/>
            <person name="Igual J.M."/>
            <person name="Velazquez E."/>
            <person name="Kolarik M."/>
            <person name="Rivas R."/>
            <person name="Garcia-Fraile P."/>
        </authorList>
    </citation>
    <scope>NUCLEOTIDE SEQUENCE [LARGE SCALE GENOMIC DNA]</scope>
    <source>
        <strain evidence="6 8">A2-NA12</strain>
        <strain evidence="5 7">A2-NA13</strain>
    </source>
</reference>
<dbReference type="SUPFAM" id="SSF56801">
    <property type="entry name" value="Acetyl-CoA synthetase-like"/>
    <property type="match status" value="1"/>
</dbReference>
<dbReference type="InterPro" id="IPR006162">
    <property type="entry name" value="Ppantetheine_attach_site"/>
</dbReference>
<comment type="cofactor">
    <cofactor evidence="1">
        <name>pantetheine 4'-phosphate</name>
        <dbReference type="ChEBI" id="CHEBI:47942"/>
    </cofactor>
</comment>
<organism evidence="6 8">
    <name type="scientific">Pseudomonas prosekii</name>
    <dbReference type="NCBI Taxonomy" id="1148509"/>
    <lineage>
        <taxon>Bacteria</taxon>
        <taxon>Pseudomonadati</taxon>
        <taxon>Pseudomonadota</taxon>
        <taxon>Gammaproteobacteria</taxon>
        <taxon>Pseudomonadales</taxon>
        <taxon>Pseudomonadaceae</taxon>
        <taxon>Pseudomonas</taxon>
    </lineage>
</organism>
<dbReference type="SUPFAM" id="SSF52777">
    <property type="entry name" value="CoA-dependent acyltransferases"/>
    <property type="match status" value="2"/>
</dbReference>
<dbReference type="InterPro" id="IPR000873">
    <property type="entry name" value="AMP-dep_synth/lig_dom"/>
</dbReference>
<dbReference type="InterPro" id="IPR023213">
    <property type="entry name" value="CAT-like_dom_sf"/>
</dbReference>
<dbReference type="InterPro" id="IPR020806">
    <property type="entry name" value="PKS_PP-bd"/>
</dbReference>
<evidence type="ECO:0000259" key="4">
    <source>
        <dbReference type="PROSITE" id="PS50075"/>
    </source>
</evidence>
<dbReference type="PROSITE" id="PS50075">
    <property type="entry name" value="CARRIER"/>
    <property type="match status" value="1"/>
</dbReference>
<dbReference type="InterPro" id="IPR009081">
    <property type="entry name" value="PP-bd_ACP"/>
</dbReference>
<dbReference type="PANTHER" id="PTHR45527">
    <property type="entry name" value="NONRIBOSOMAL PEPTIDE SYNTHETASE"/>
    <property type="match status" value="1"/>
</dbReference>
<feature type="domain" description="Carrier" evidence="4">
    <location>
        <begin position="970"/>
        <end position="1045"/>
    </location>
</feature>
<dbReference type="Gene3D" id="3.30.559.10">
    <property type="entry name" value="Chloramphenicol acetyltransferase-like domain"/>
    <property type="match status" value="1"/>
</dbReference>
<dbReference type="RefSeq" id="WP_121732234.1">
    <property type="nucleotide sequence ID" value="NZ_PEGA01000009.1"/>
</dbReference>
<dbReference type="Gene3D" id="3.30.300.30">
    <property type="match status" value="1"/>
</dbReference>
<dbReference type="InterPro" id="IPR010071">
    <property type="entry name" value="AA_adenyl_dom"/>
</dbReference>
<accession>A0A3L8CSX5</accession>
<dbReference type="PROSITE" id="PS00012">
    <property type="entry name" value="PHOSPHOPANTETHEINE"/>
    <property type="match status" value="1"/>
</dbReference>
<evidence type="ECO:0000313" key="8">
    <source>
        <dbReference type="Proteomes" id="UP000282672"/>
    </source>
</evidence>
<dbReference type="GO" id="GO:0043041">
    <property type="term" value="P:amino acid activation for nonribosomal peptide biosynthetic process"/>
    <property type="evidence" value="ECO:0007669"/>
    <property type="project" value="TreeGrafter"/>
</dbReference>
<evidence type="ECO:0000313" key="6">
    <source>
        <dbReference type="EMBL" id="RLU10844.1"/>
    </source>
</evidence>
<evidence type="ECO:0000256" key="1">
    <source>
        <dbReference type="ARBA" id="ARBA00001957"/>
    </source>
</evidence>
<keyword evidence="2" id="KW-0596">Phosphopantetheine</keyword>
<dbReference type="InterPro" id="IPR045851">
    <property type="entry name" value="AMP-bd_C_sf"/>
</dbReference>
<dbReference type="AlphaFoldDB" id="A0A3L8CSX5"/>
<name>A0A3L8CSX5_9PSED</name>
<dbReference type="EMBL" id="PEGA01000009">
    <property type="protein sequence ID" value="RLU10844.1"/>
    <property type="molecule type" value="Genomic_DNA"/>
</dbReference>
<keyword evidence="3" id="KW-0597">Phosphoprotein</keyword>
<evidence type="ECO:0000313" key="7">
    <source>
        <dbReference type="Proteomes" id="UP000282140"/>
    </source>
</evidence>
<dbReference type="Proteomes" id="UP000282140">
    <property type="component" value="Unassembled WGS sequence"/>
</dbReference>
<keyword evidence="7" id="KW-1185">Reference proteome</keyword>
<dbReference type="PROSITE" id="PS00455">
    <property type="entry name" value="AMP_BINDING"/>
    <property type="match status" value="1"/>
</dbReference>
<dbReference type="InterPro" id="IPR001242">
    <property type="entry name" value="Condensation_dom"/>
</dbReference>
<dbReference type="Pfam" id="PF00668">
    <property type="entry name" value="Condensation"/>
    <property type="match status" value="1"/>
</dbReference>
<dbReference type="EMBL" id="PEGB01000011">
    <property type="protein sequence ID" value="RLU07308.1"/>
    <property type="molecule type" value="Genomic_DNA"/>
</dbReference>
<comment type="caution">
    <text evidence="6">The sequence shown here is derived from an EMBL/GenBank/DDBJ whole genome shotgun (WGS) entry which is preliminary data.</text>
</comment>
<evidence type="ECO:0000256" key="2">
    <source>
        <dbReference type="ARBA" id="ARBA00022450"/>
    </source>
</evidence>
<gene>
    <name evidence="6" type="ORF">CS076_10840</name>
    <name evidence="5" type="ORF">CS078_18680</name>
</gene>
<dbReference type="Pfam" id="PF00550">
    <property type="entry name" value="PP-binding"/>
    <property type="match status" value="1"/>
</dbReference>
<dbReference type="InterPro" id="IPR036736">
    <property type="entry name" value="ACP-like_sf"/>
</dbReference>
<dbReference type="InterPro" id="IPR029058">
    <property type="entry name" value="AB_hydrolase_fold"/>
</dbReference>
<dbReference type="SUPFAM" id="SSF47336">
    <property type="entry name" value="ACP-like"/>
    <property type="match status" value="1"/>
</dbReference>
<dbReference type="Gene3D" id="3.40.50.1820">
    <property type="entry name" value="alpha/beta hydrolase"/>
    <property type="match status" value="1"/>
</dbReference>
<dbReference type="Pfam" id="PF13193">
    <property type="entry name" value="AMP-binding_C"/>
    <property type="match status" value="1"/>
</dbReference>
<dbReference type="PANTHER" id="PTHR45527:SF1">
    <property type="entry name" value="FATTY ACID SYNTHASE"/>
    <property type="match status" value="1"/>
</dbReference>
<dbReference type="GO" id="GO:0031177">
    <property type="term" value="F:phosphopantetheine binding"/>
    <property type="evidence" value="ECO:0007669"/>
    <property type="project" value="InterPro"/>
</dbReference>
<dbReference type="InterPro" id="IPR025110">
    <property type="entry name" value="AMP-bd_C"/>
</dbReference>
<evidence type="ECO:0000256" key="3">
    <source>
        <dbReference type="ARBA" id="ARBA00022553"/>
    </source>
</evidence>
<dbReference type="NCBIfam" id="TIGR01733">
    <property type="entry name" value="AA-adenyl-dom"/>
    <property type="match status" value="1"/>
</dbReference>
<proteinExistence type="predicted"/>
<evidence type="ECO:0000313" key="5">
    <source>
        <dbReference type="EMBL" id="RLU07308.1"/>
    </source>
</evidence>
<dbReference type="GO" id="GO:0005737">
    <property type="term" value="C:cytoplasm"/>
    <property type="evidence" value="ECO:0007669"/>
    <property type="project" value="TreeGrafter"/>
</dbReference>
<dbReference type="Gene3D" id="2.30.38.10">
    <property type="entry name" value="Luciferase, Domain 3"/>
    <property type="match status" value="1"/>
</dbReference>
<dbReference type="GO" id="GO:0044550">
    <property type="term" value="P:secondary metabolite biosynthetic process"/>
    <property type="evidence" value="ECO:0007669"/>
    <property type="project" value="TreeGrafter"/>
</dbReference>
<protein>
    <submittedName>
        <fullName evidence="6">Non-ribosomal peptide synthetase</fullName>
    </submittedName>
</protein>
<dbReference type="Gene3D" id="3.30.559.30">
    <property type="entry name" value="Nonribosomal peptide synthetase, condensation domain"/>
    <property type="match status" value="1"/>
</dbReference>
<dbReference type="Gene3D" id="3.40.50.980">
    <property type="match status" value="2"/>
</dbReference>
<dbReference type="SMART" id="SM00823">
    <property type="entry name" value="PKS_PP"/>
    <property type="match status" value="1"/>
</dbReference>
<dbReference type="GO" id="GO:0003824">
    <property type="term" value="F:catalytic activity"/>
    <property type="evidence" value="ECO:0007669"/>
    <property type="project" value="InterPro"/>
</dbReference>
<sequence>MNEVSMDQQDLGYALTPEQQLLIERLPTAPVCADALRFLQVDIVAALDPQRLQSALDSVLAQQPMLLARLGKAPGLHGLRQFAGAAERFPLTVQAQVVTPAETQAQLAEWAARCYVVGESEGAQAVLYRLADERWQLVIGLARHSFDDSAVRLLYQQLRQAYAQETAQDDEETGEFSQYLEWRSEVVLDEDAASARVYWQEHLQGADAELSTPWLAYRNSGAALPSSTALQSINLEPALREGLQQLAGSLGQSLEVLVQGAWWLLLGRLSGQEQMLVGARHDSRDDYDYFSAAVGVFEKTLPLHLSFNASAPFSTWLAELASRLEEHRTWQEYWSPELAPSAARPAYGFTQSRAAQAQTAAGLQWSAQSRAESGEALFELLLELQADSAGGPQALRIHYAASRYSAQAIERLIAQLHSVLESIVANVHSEIAQVQVSGAAEQQRLLALNPPAQALIDGRYLPQRIADWAQTTPDAIAVTDAEQRLSYAQLQSNVEALAQALKDQGLTPGAVLALALPRSTDLVVAMLAAWRIGAAYLPLDAQWPVARQALMLEQAGAALLLVADGQIGQWHDQPLPVATVQRVLQSTSTSTSTSAPGSAVSVSAFDTQANDAAYVLFTSGSTGVPKGVVIEHQQLLNYTAHASQALGLPLCKQFGFTSTVAADLGNTALFGALFNGATLHVASDEQMQDGNLFAEFVQQQAIDCLKIVPSHLAALLASERAQLPRTLILGGEPIAPALVQQIARLRSDCRVFNHYGPTEATVGVLVHPLRLDADAADCGMLSQVLGNNKVFVLDNNLQLAPVGVLGELYLGGAQLCRGYVNAEADAQVFIQSPFNPQERLYRTGDLARYRPDLAIQLHGRRDQQIKVRGFRIELAEIEAELLRLPHIAQALVLPGESAQAGLLGFIVAARTPAAGALEAIRDELALRLPSVMLPQHLQFIDSFPRLANGKIDRRALQQLAAIPANDEGLAPRDALEQLLATRMAQLLGVERLGIDRDFFAAGGHSLLVIKLVAGIRKLLQCEIQPGVVFDHPTVAGLAAALRAQESSPGQLEKIAQARVRLDNMSPEEKALLTEKARQLHNAKAALNG</sequence>
<dbReference type="Pfam" id="PF00501">
    <property type="entry name" value="AMP-binding"/>
    <property type="match status" value="1"/>
</dbReference>
<dbReference type="InterPro" id="IPR020845">
    <property type="entry name" value="AMP-binding_CS"/>
</dbReference>
<dbReference type="Proteomes" id="UP000282672">
    <property type="component" value="Unassembled WGS sequence"/>
</dbReference>
<dbReference type="CDD" id="cd05930">
    <property type="entry name" value="A_NRPS"/>
    <property type="match status" value="1"/>
</dbReference>